<feature type="compositionally biased region" description="Polar residues" evidence="1">
    <location>
        <begin position="289"/>
        <end position="298"/>
    </location>
</feature>
<keyword evidence="3" id="KW-1185">Reference proteome</keyword>
<dbReference type="EMBL" id="CP078145">
    <property type="protein sequence ID" value="QXN91882.1"/>
    <property type="molecule type" value="Genomic_DNA"/>
</dbReference>
<name>A0ABX8RQH1_NOCIO</name>
<organism evidence="2 3">
    <name type="scientific">Nocardia iowensis</name>
    <dbReference type="NCBI Taxonomy" id="204891"/>
    <lineage>
        <taxon>Bacteria</taxon>
        <taxon>Bacillati</taxon>
        <taxon>Actinomycetota</taxon>
        <taxon>Actinomycetes</taxon>
        <taxon>Mycobacteriales</taxon>
        <taxon>Nocardiaceae</taxon>
        <taxon>Nocardia</taxon>
    </lineage>
</organism>
<accession>A0ABX8RQH1</accession>
<dbReference type="Proteomes" id="UP000694257">
    <property type="component" value="Chromosome"/>
</dbReference>
<protein>
    <submittedName>
        <fullName evidence="2">Uncharacterized protein</fullName>
    </submittedName>
</protein>
<gene>
    <name evidence="2" type="ORF">KV110_01425</name>
</gene>
<evidence type="ECO:0000256" key="1">
    <source>
        <dbReference type="SAM" id="MobiDB-lite"/>
    </source>
</evidence>
<evidence type="ECO:0000313" key="3">
    <source>
        <dbReference type="Proteomes" id="UP000694257"/>
    </source>
</evidence>
<feature type="region of interest" description="Disordered" evidence="1">
    <location>
        <begin position="278"/>
        <end position="309"/>
    </location>
</feature>
<evidence type="ECO:0000313" key="2">
    <source>
        <dbReference type="EMBL" id="QXN91882.1"/>
    </source>
</evidence>
<reference evidence="2 3" key="1">
    <citation type="submission" date="2021-07" db="EMBL/GenBank/DDBJ databases">
        <title>Whole Genome Sequence of Nocardia Iowensis.</title>
        <authorList>
            <person name="Lamm A."/>
            <person name="Collins-Fairclough A.M."/>
            <person name="Bunk B."/>
            <person name="Sproer C."/>
        </authorList>
    </citation>
    <scope>NUCLEOTIDE SEQUENCE [LARGE SCALE GENOMIC DNA]</scope>
    <source>
        <strain evidence="2 3">NRRL 5646</strain>
    </source>
</reference>
<sequence>MSPTASKVSLDREIELLRMRTLLFDGGVDELRMRTALHDLQKFDVRFMKATGATQLDNTVFLDIVRVSFHEMTRRGTVQSHRLTRHRSHRHAEDLNESLPVIKWLHRSGSFRTATLRFAHADVERRALGRAGREFEFTEDAVFLDFNVHQASRLACEALASGNAVPPPVAPEGGYPRRADRLLVELLQRQGRAHRAGAASTSGVSRDVFRRALEVMLSAAGTTYHRIRAQLWTASKIVGLTEALGVPQRLLSAEATRAASAIIRVRAERRATHACPGRTVAASPHVSRGPNTAGTPSIPNHLRGLRIQH</sequence>
<proteinExistence type="predicted"/>
<dbReference type="RefSeq" id="WP_218472731.1">
    <property type="nucleotide sequence ID" value="NZ_BAABJN010000009.1"/>
</dbReference>